<comment type="caution">
    <text evidence="1">The sequence shown here is derived from an EMBL/GenBank/DDBJ whole genome shotgun (WGS) entry which is preliminary data.</text>
</comment>
<organism evidence="1 2">
    <name type="scientific">Vreelandella zhuhanensis</name>
    <dbReference type="NCBI Taxonomy" id="2684210"/>
    <lineage>
        <taxon>Bacteria</taxon>
        <taxon>Pseudomonadati</taxon>
        <taxon>Pseudomonadota</taxon>
        <taxon>Gammaproteobacteria</taxon>
        <taxon>Oceanospirillales</taxon>
        <taxon>Halomonadaceae</taxon>
        <taxon>Vreelandella</taxon>
    </lineage>
</organism>
<proteinExistence type="predicted"/>
<dbReference type="Proteomes" id="UP000437638">
    <property type="component" value="Unassembled WGS sequence"/>
</dbReference>
<keyword evidence="2" id="KW-1185">Reference proteome</keyword>
<name>A0A7X3GY26_9GAMM</name>
<gene>
    <name evidence="1" type="ORF">GPM19_02095</name>
</gene>
<dbReference type="AlphaFoldDB" id="A0A7X3GY26"/>
<accession>A0A7X3GY26</accession>
<sequence>MARNFIQFQHGRLITVSGRASAQIPAFNGAKTVLGFGITMKAANK</sequence>
<evidence type="ECO:0000313" key="1">
    <source>
        <dbReference type="EMBL" id="MWJ27007.1"/>
    </source>
</evidence>
<protein>
    <submittedName>
        <fullName evidence="1">Uncharacterized protein</fullName>
    </submittedName>
</protein>
<dbReference type="EMBL" id="WTKP01000001">
    <property type="protein sequence ID" value="MWJ27007.1"/>
    <property type="molecule type" value="Genomic_DNA"/>
</dbReference>
<evidence type="ECO:0000313" key="2">
    <source>
        <dbReference type="Proteomes" id="UP000437638"/>
    </source>
</evidence>
<reference evidence="1 2" key="1">
    <citation type="submission" date="2019-12" db="EMBL/GenBank/DDBJ databases">
        <title>Halomonas rutogse sp. nov. isolated from two lakes on Tibetan Plateau.</title>
        <authorList>
            <person name="Gao P."/>
        </authorList>
    </citation>
    <scope>NUCLEOTIDE SEQUENCE [LARGE SCALE GENOMIC DNA]</scope>
    <source>
        <strain evidence="1 2">ZH2S</strain>
    </source>
</reference>
<dbReference type="RefSeq" id="WP_160417197.1">
    <property type="nucleotide sequence ID" value="NZ_WTKP01000001.1"/>
</dbReference>